<gene>
    <name evidence="1" type="ORF">BO95DRAFT_50819</name>
</gene>
<dbReference type="Proteomes" id="UP000249057">
    <property type="component" value="Unassembled WGS sequence"/>
</dbReference>
<protein>
    <submittedName>
        <fullName evidence="1">Uncharacterized protein</fullName>
    </submittedName>
</protein>
<sequence length="98" mass="10721">MRSKVVICRHSLATRTITWKALPYSFHTACIYWIILSIGWNHQLFNGLSTGEAKRKPGIVTTSCSGLLTRGKVRGQVDGNGKCPSSLECVDPTGVTSR</sequence>
<name>A0ACD1GGV8_9EURO</name>
<evidence type="ECO:0000313" key="2">
    <source>
        <dbReference type="Proteomes" id="UP000249057"/>
    </source>
</evidence>
<proteinExistence type="predicted"/>
<accession>A0ACD1GGV8</accession>
<reference evidence="1" key="1">
    <citation type="submission" date="2018-02" db="EMBL/GenBank/DDBJ databases">
        <title>The genomes of Aspergillus section Nigri reveals drivers in fungal speciation.</title>
        <authorList>
            <consortium name="DOE Joint Genome Institute"/>
            <person name="Vesth T.C."/>
            <person name="Nybo J."/>
            <person name="Theobald S."/>
            <person name="Brandl J."/>
            <person name="Frisvad J.C."/>
            <person name="Nielsen K.F."/>
            <person name="Lyhne E.K."/>
            <person name="Kogle M.E."/>
            <person name="Kuo A."/>
            <person name="Riley R."/>
            <person name="Clum A."/>
            <person name="Nolan M."/>
            <person name="Lipzen A."/>
            <person name="Salamov A."/>
            <person name="Henrissat B."/>
            <person name="Wiebenga A."/>
            <person name="De vries R.P."/>
            <person name="Grigoriev I.V."/>
            <person name="Mortensen U.H."/>
            <person name="Andersen M.R."/>
            <person name="Baker S.E."/>
        </authorList>
    </citation>
    <scope>NUCLEOTIDE SEQUENCE</scope>
    <source>
        <strain evidence="1">CBS 621.78</strain>
    </source>
</reference>
<evidence type="ECO:0000313" key="1">
    <source>
        <dbReference type="EMBL" id="RAH48519.1"/>
    </source>
</evidence>
<keyword evidence="2" id="KW-1185">Reference proteome</keyword>
<organism evidence="1 2">
    <name type="scientific">Aspergillus brunneoviolaceus CBS 621.78</name>
    <dbReference type="NCBI Taxonomy" id="1450534"/>
    <lineage>
        <taxon>Eukaryota</taxon>
        <taxon>Fungi</taxon>
        <taxon>Dikarya</taxon>
        <taxon>Ascomycota</taxon>
        <taxon>Pezizomycotina</taxon>
        <taxon>Eurotiomycetes</taxon>
        <taxon>Eurotiomycetidae</taxon>
        <taxon>Eurotiales</taxon>
        <taxon>Aspergillaceae</taxon>
        <taxon>Aspergillus</taxon>
        <taxon>Aspergillus subgen. Circumdati</taxon>
    </lineage>
</organism>
<dbReference type="EMBL" id="KZ825323">
    <property type="protein sequence ID" value="RAH48519.1"/>
    <property type="molecule type" value="Genomic_DNA"/>
</dbReference>